<feature type="transmembrane region" description="Helical" evidence="6">
    <location>
        <begin position="393"/>
        <end position="418"/>
    </location>
</feature>
<dbReference type="GO" id="GO:0030420">
    <property type="term" value="P:establishment of competence for transformation"/>
    <property type="evidence" value="ECO:0007669"/>
    <property type="project" value="InterPro"/>
</dbReference>
<evidence type="ECO:0000256" key="5">
    <source>
        <dbReference type="ARBA" id="ARBA00023136"/>
    </source>
</evidence>
<evidence type="ECO:0000256" key="3">
    <source>
        <dbReference type="ARBA" id="ARBA00022692"/>
    </source>
</evidence>
<sequence>MNYFKRPVIPCLILFIAGATLVSELDGTAVLLGALPATLVAVGTSALRKDATPVFLLFFGALGGVQMATLKHEKQHAADILYTIGPPVSCSVQGRVVASDVESDMGRFRFVLANVELMTDRGQFAWPGRLLVTFRSQGTDSSSAPPIVGEWVSAKGTQELPSGFQNFYGPNFREALSRKRIYAVLRVSGTEDLQAIQPQLTVIPALYSTLRDVRLAISRSLMELLPEREGRLATSLLFNDRRVLRDEEIRVLRDSGTFHIFAVSGLHVGILAMILLVLGRVAGLRWRAAWTLVAGIVWLYVAMIGFPPPAWRAALMVSAVAFSRWLRREIDGVSTFAFACLVVVVTDLPTLYEPGFQLSAMGVFGILGFYPIFRQILGDRSWLPGSGWKRTLVGFALEGICLTFAVTLLLLPLQLYYFHRFNLLSPLTNIFASALAAPILGGALTTVTLNTFSSTLGAWAAAATAGLLRLLYALASLTADSSWALLRIPHPPLAVVFGYYAIILSGYYFVRRDSPEYVPKARARLTIHGVAACLLLVLCTAWQRADRTLRIWFFDVGQGDSILLQLPDGQSLLVDTGNTIPNIGRLVLEPQLSALGVYPLDNLVLTHNDSDHCGSAPYLLANWKIRRVVVPTTFRDVEQLFRQPAGPIPDSVPVTQVAAGYHSEVGRHLTLEVLNPEALTGELSSSNEGSLVFLIRYKQFSLLLTGDAEEAAENYMRRNGLAKADVLKVAHHGSASSTSQDFLNVVRPKVAVISCGQRNSYGHPHPVVLKRLWDVGARVFRTDEHGAVLVSTDGEEFKVETATGGN</sequence>
<reference evidence="8 9" key="1">
    <citation type="submission" date="2018-05" db="EMBL/GenBank/DDBJ databases">
        <title>A metagenomic window into the 2 km-deep terrestrial subsurface aquifer revealed taxonomically and functionally diverse microbial community comprising novel uncultured bacterial lineages.</title>
        <authorList>
            <person name="Kadnikov V.V."/>
            <person name="Mardanov A.V."/>
            <person name="Beletsky A.V."/>
            <person name="Banks D."/>
            <person name="Pimenov N.V."/>
            <person name="Frank Y.A."/>
            <person name="Karnachuk O.V."/>
            <person name="Ravin N.V."/>
        </authorList>
    </citation>
    <scope>NUCLEOTIDE SEQUENCE [LARGE SCALE GENOMIC DNA]</scope>
    <source>
        <strain evidence="8">BY</strain>
    </source>
</reference>
<feature type="transmembrane region" description="Helical" evidence="6">
    <location>
        <begin position="522"/>
        <end position="543"/>
    </location>
</feature>
<dbReference type="Pfam" id="PF13567">
    <property type="entry name" value="DUF4131"/>
    <property type="match status" value="1"/>
</dbReference>
<feature type="transmembrane region" description="Helical" evidence="6">
    <location>
        <begin position="356"/>
        <end position="373"/>
    </location>
</feature>
<feature type="transmembrane region" description="Helical" evidence="6">
    <location>
        <begin position="456"/>
        <end position="479"/>
    </location>
</feature>
<keyword evidence="2" id="KW-1003">Cell membrane</keyword>
<dbReference type="KEGG" id="schv:BRCON_0466"/>
<evidence type="ECO:0000256" key="4">
    <source>
        <dbReference type="ARBA" id="ARBA00022989"/>
    </source>
</evidence>
<dbReference type="EMBL" id="CP030759">
    <property type="protein sequence ID" value="AXA35243.1"/>
    <property type="molecule type" value="Genomic_DNA"/>
</dbReference>
<dbReference type="InterPro" id="IPR004477">
    <property type="entry name" value="ComEC_N"/>
</dbReference>
<dbReference type="NCBIfam" id="TIGR00360">
    <property type="entry name" value="ComEC_N-term"/>
    <property type="match status" value="1"/>
</dbReference>
<protein>
    <submittedName>
        <fullName evidence="8">Late competence protein ComEC, DNA transport</fullName>
    </submittedName>
</protein>
<dbReference type="SUPFAM" id="SSF56281">
    <property type="entry name" value="Metallo-hydrolase/oxidoreductase"/>
    <property type="match status" value="1"/>
</dbReference>
<dbReference type="InterPro" id="IPR052159">
    <property type="entry name" value="Competence_DNA_uptake"/>
</dbReference>
<name>A0A2Z4Y400_SUMC1</name>
<comment type="subcellular location">
    <subcellularLocation>
        <location evidence="1">Cell membrane</location>
        <topology evidence="1">Multi-pass membrane protein</topology>
    </subcellularLocation>
</comment>
<dbReference type="Proteomes" id="UP000262583">
    <property type="component" value="Chromosome"/>
</dbReference>
<feature type="domain" description="Metallo-beta-lactamase" evidence="7">
    <location>
        <begin position="558"/>
        <end position="757"/>
    </location>
</feature>
<feature type="transmembrane region" description="Helical" evidence="6">
    <location>
        <begin position="491"/>
        <end position="510"/>
    </location>
</feature>
<keyword evidence="3 6" id="KW-0812">Transmembrane</keyword>
<dbReference type="InterPro" id="IPR035681">
    <property type="entry name" value="ComA-like_MBL"/>
</dbReference>
<evidence type="ECO:0000313" key="9">
    <source>
        <dbReference type="Proteomes" id="UP000262583"/>
    </source>
</evidence>
<dbReference type="Gene3D" id="3.60.15.10">
    <property type="entry name" value="Ribonuclease Z/Hydroxyacylglutathione hydrolase-like"/>
    <property type="match status" value="1"/>
</dbReference>
<dbReference type="SMART" id="SM00849">
    <property type="entry name" value="Lactamase_B"/>
    <property type="match status" value="1"/>
</dbReference>
<proteinExistence type="predicted"/>
<dbReference type="AlphaFoldDB" id="A0A2Z4Y400"/>
<organism evidence="8 9">
    <name type="scientific">Sumerlaea chitinivorans</name>
    <dbReference type="NCBI Taxonomy" id="2250252"/>
    <lineage>
        <taxon>Bacteria</taxon>
        <taxon>Candidatus Sumerlaeota</taxon>
        <taxon>Candidatus Sumerlaeia</taxon>
        <taxon>Candidatus Sumerlaeales</taxon>
        <taxon>Candidatus Sumerlaeaceae</taxon>
        <taxon>Candidatus Sumerlaea</taxon>
    </lineage>
</organism>
<dbReference type="InterPro" id="IPR025405">
    <property type="entry name" value="DUF4131"/>
</dbReference>
<keyword evidence="5 6" id="KW-0472">Membrane</keyword>
<accession>A0A2Z4Y400</accession>
<feature type="transmembrane region" description="Helical" evidence="6">
    <location>
        <begin position="430"/>
        <end position="449"/>
    </location>
</feature>
<feature type="transmembrane region" description="Helical" evidence="6">
    <location>
        <begin position="260"/>
        <end position="282"/>
    </location>
</feature>
<dbReference type="CDD" id="cd07731">
    <property type="entry name" value="ComA-like_MBL-fold"/>
    <property type="match status" value="1"/>
</dbReference>
<dbReference type="NCBIfam" id="TIGR00361">
    <property type="entry name" value="ComEC_Rec2"/>
    <property type="match status" value="1"/>
</dbReference>
<dbReference type="GO" id="GO:0005886">
    <property type="term" value="C:plasma membrane"/>
    <property type="evidence" value="ECO:0007669"/>
    <property type="project" value="UniProtKB-SubCell"/>
</dbReference>
<dbReference type="PANTHER" id="PTHR30619">
    <property type="entry name" value="DNA INTERNALIZATION/COMPETENCE PROTEIN COMEC/REC2"/>
    <property type="match status" value="1"/>
</dbReference>
<feature type="transmembrane region" description="Helical" evidence="6">
    <location>
        <begin position="51"/>
        <end position="70"/>
    </location>
</feature>
<dbReference type="Pfam" id="PF00753">
    <property type="entry name" value="Lactamase_B"/>
    <property type="match status" value="1"/>
</dbReference>
<dbReference type="PANTHER" id="PTHR30619:SF1">
    <property type="entry name" value="RECOMBINATION PROTEIN 2"/>
    <property type="match status" value="1"/>
</dbReference>
<dbReference type="InterPro" id="IPR004797">
    <property type="entry name" value="Competence_ComEC/Rec2"/>
</dbReference>
<keyword evidence="4 6" id="KW-1133">Transmembrane helix</keyword>
<evidence type="ECO:0000256" key="6">
    <source>
        <dbReference type="SAM" id="Phobius"/>
    </source>
</evidence>
<feature type="transmembrane region" description="Helical" evidence="6">
    <location>
        <begin position="288"/>
        <end position="311"/>
    </location>
</feature>
<evidence type="ECO:0000256" key="2">
    <source>
        <dbReference type="ARBA" id="ARBA00022475"/>
    </source>
</evidence>
<evidence type="ECO:0000313" key="8">
    <source>
        <dbReference type="EMBL" id="AXA35243.1"/>
    </source>
</evidence>
<evidence type="ECO:0000256" key="1">
    <source>
        <dbReference type="ARBA" id="ARBA00004651"/>
    </source>
</evidence>
<dbReference type="Pfam" id="PF03772">
    <property type="entry name" value="Competence"/>
    <property type="match status" value="1"/>
</dbReference>
<gene>
    <name evidence="8" type="ORF">BRCON_0466</name>
</gene>
<dbReference type="InterPro" id="IPR001279">
    <property type="entry name" value="Metallo-B-lactamas"/>
</dbReference>
<evidence type="ECO:0000259" key="7">
    <source>
        <dbReference type="SMART" id="SM00849"/>
    </source>
</evidence>
<dbReference type="InterPro" id="IPR036866">
    <property type="entry name" value="RibonucZ/Hydroxyglut_hydro"/>
</dbReference>
<feature type="transmembrane region" description="Helical" evidence="6">
    <location>
        <begin position="332"/>
        <end position="350"/>
    </location>
</feature>